<dbReference type="EMBL" id="GG745337">
    <property type="protein sequence ID" value="KNE60995.1"/>
    <property type="molecule type" value="Genomic_DNA"/>
</dbReference>
<evidence type="ECO:0000256" key="1">
    <source>
        <dbReference type="ARBA" id="ARBA00005641"/>
    </source>
</evidence>
<dbReference type="GO" id="GO:1904462">
    <property type="term" value="P:ergosteryl 3-beta-D-glucoside catabolic process"/>
    <property type="evidence" value="ECO:0007669"/>
    <property type="project" value="TreeGrafter"/>
</dbReference>
<keyword evidence="3" id="KW-0326">Glycosidase</keyword>
<organism evidence="6 7">
    <name type="scientific">Allomyces macrogynus (strain ATCC 38327)</name>
    <name type="common">Allomyces javanicus var. macrogynus</name>
    <dbReference type="NCBI Taxonomy" id="578462"/>
    <lineage>
        <taxon>Eukaryota</taxon>
        <taxon>Fungi</taxon>
        <taxon>Fungi incertae sedis</taxon>
        <taxon>Blastocladiomycota</taxon>
        <taxon>Blastocladiomycetes</taxon>
        <taxon>Blastocladiales</taxon>
        <taxon>Blastocladiaceae</taxon>
        <taxon>Allomyces</taxon>
    </lineage>
</organism>
<accession>A0A0L0SF52</accession>
<dbReference type="VEuPathDB" id="FungiDB:AMAG_18724"/>
<dbReference type="GO" id="GO:0050295">
    <property type="term" value="F:steryl-beta-glucosidase activity"/>
    <property type="evidence" value="ECO:0007669"/>
    <property type="project" value="TreeGrafter"/>
</dbReference>
<dbReference type="OMA" id="PSNGWIG"/>
<dbReference type="PANTHER" id="PTHR31308">
    <property type="match status" value="1"/>
</dbReference>
<dbReference type="Pfam" id="PF00150">
    <property type="entry name" value="Cellulase"/>
    <property type="match status" value="1"/>
</dbReference>
<evidence type="ECO:0000259" key="5">
    <source>
        <dbReference type="Pfam" id="PF00150"/>
    </source>
</evidence>
<feature type="region of interest" description="Disordered" evidence="4">
    <location>
        <begin position="487"/>
        <end position="518"/>
    </location>
</feature>
<dbReference type="eggNOG" id="ENOG502QPU8">
    <property type="taxonomic scope" value="Eukaryota"/>
</dbReference>
<feature type="domain" description="Glycoside hydrolase family 5" evidence="5">
    <location>
        <begin position="92"/>
        <end position="164"/>
    </location>
</feature>
<dbReference type="STRING" id="578462.A0A0L0SF52"/>
<evidence type="ECO:0000313" key="7">
    <source>
        <dbReference type="Proteomes" id="UP000054350"/>
    </source>
</evidence>
<dbReference type="Proteomes" id="UP000054350">
    <property type="component" value="Unassembled WGS sequence"/>
</dbReference>
<evidence type="ECO:0000256" key="2">
    <source>
        <dbReference type="ARBA" id="ARBA00022801"/>
    </source>
</evidence>
<comment type="similarity">
    <text evidence="1">Belongs to the glycosyl hydrolase 5 (cellulase A) family.</text>
</comment>
<dbReference type="OrthoDB" id="9971853at2759"/>
<dbReference type="Gene3D" id="3.20.20.80">
    <property type="entry name" value="Glycosidases"/>
    <property type="match status" value="2"/>
</dbReference>
<evidence type="ECO:0000313" key="6">
    <source>
        <dbReference type="EMBL" id="KNE60995.1"/>
    </source>
</evidence>
<dbReference type="GO" id="GO:0000272">
    <property type="term" value="P:polysaccharide catabolic process"/>
    <property type="evidence" value="ECO:0007669"/>
    <property type="project" value="InterPro"/>
</dbReference>
<evidence type="ECO:0000256" key="4">
    <source>
        <dbReference type="SAM" id="MobiDB-lite"/>
    </source>
</evidence>
<keyword evidence="7" id="KW-1185">Reference proteome</keyword>
<dbReference type="PANTHER" id="PTHR31308:SF5">
    <property type="entry name" value="ERGOSTERYL-BETA-GLUCOSIDASE"/>
    <property type="match status" value="1"/>
</dbReference>
<reference evidence="7" key="2">
    <citation type="submission" date="2009-11" db="EMBL/GenBank/DDBJ databases">
        <title>The Genome Sequence of Allomyces macrogynus strain ATCC 38327.</title>
        <authorList>
            <consortium name="The Broad Institute Genome Sequencing Platform"/>
            <person name="Russ C."/>
            <person name="Cuomo C."/>
            <person name="Shea T."/>
            <person name="Young S.K."/>
            <person name="Zeng Q."/>
            <person name="Koehrsen M."/>
            <person name="Haas B."/>
            <person name="Borodovsky M."/>
            <person name="Guigo R."/>
            <person name="Alvarado L."/>
            <person name="Berlin A."/>
            <person name="Borenstein D."/>
            <person name="Chen Z."/>
            <person name="Engels R."/>
            <person name="Freedman E."/>
            <person name="Gellesch M."/>
            <person name="Goldberg J."/>
            <person name="Griggs A."/>
            <person name="Gujja S."/>
            <person name="Heiman D."/>
            <person name="Hepburn T."/>
            <person name="Howarth C."/>
            <person name="Jen D."/>
            <person name="Larson L."/>
            <person name="Lewis B."/>
            <person name="Mehta T."/>
            <person name="Park D."/>
            <person name="Pearson M."/>
            <person name="Roberts A."/>
            <person name="Saif S."/>
            <person name="Shenoy N."/>
            <person name="Sisk P."/>
            <person name="Stolte C."/>
            <person name="Sykes S."/>
            <person name="Walk T."/>
            <person name="White J."/>
            <person name="Yandava C."/>
            <person name="Burger G."/>
            <person name="Gray M.W."/>
            <person name="Holland P.W.H."/>
            <person name="King N."/>
            <person name="Lang F.B.F."/>
            <person name="Roger A.J."/>
            <person name="Ruiz-Trillo I."/>
            <person name="Lander E."/>
            <person name="Nusbaum C."/>
        </authorList>
    </citation>
    <scope>NUCLEOTIDE SEQUENCE [LARGE SCALE GENOMIC DNA]</scope>
    <source>
        <strain evidence="7">ATCC 38327</strain>
    </source>
</reference>
<proteinExistence type="inferred from homology"/>
<dbReference type="InterPro" id="IPR052066">
    <property type="entry name" value="Glycosphingolipid_Hydrolases"/>
</dbReference>
<name>A0A0L0SF52_ALLM3</name>
<dbReference type="AlphaFoldDB" id="A0A0L0SF52"/>
<gene>
    <name evidence="6" type="ORF">AMAG_18724</name>
</gene>
<sequence length="672" mass="72903">MATTSNETVRADASMHAHVDGAFEDADATLAPPQAAPTTRGRYFLDDHGRALLFRGVNVAGNAKLPASPDIPSYRVDHFWDPVDGMSGVSFVGRPFPLADAHAHCVRLRDWGMSLLRLCITWEAVEHFGPGIYDVTYVEYIVAVVKVAREYGLTCFLDPHQDVWARHCGGSGAPAWTLAVAGLDVSKLDTAGAAITHTGWLKAQGDGTDPAAYPKMIWATNYAKLATATMFTLFFGGKTYAPRLHVPDYPRGGAPVDETVRFSIQDVLQTHFIGAMQFLARAVHAAQLDKSTLPAVLGWDSLNEPNPGFIGAADLDRAMPSQMLKNGAAPTPVQGMRAGLGQPQKVAQYRITWCGPLWNGSTTINEDGVLAWQPTHTDLGDLHRAGLDVARARGAQSDSPCIWAAHGVWDPATGALIRPDYFAHLPDTPEIHVDPEEFMDRFWLPFVDRFVGAVRTVSPNAYVFLDPPVNEAPPDIHARRSRRATAPIDPMRAGSGGHTARARSVSPVKPHVGTATTDTTASLDAKTDVPDTTAICPAHDRTVSSGSTGSAVDDRLVYAPPWYDGLTLITKHQWPYNLDFLHIQRGFKSWLTGLRIGYPSVRRGMAAQMTLVRDESRARLGPDVPVIIGEIGIPFDMDVSGEERSRATAMHRALDTNLAALDAALLNATVWN</sequence>
<keyword evidence="2" id="KW-0378">Hydrolase</keyword>
<evidence type="ECO:0000256" key="3">
    <source>
        <dbReference type="ARBA" id="ARBA00023295"/>
    </source>
</evidence>
<reference evidence="6 7" key="1">
    <citation type="submission" date="2009-11" db="EMBL/GenBank/DDBJ databases">
        <title>Annotation of Allomyces macrogynus ATCC 38327.</title>
        <authorList>
            <consortium name="The Broad Institute Genome Sequencing Platform"/>
            <person name="Russ C."/>
            <person name="Cuomo C."/>
            <person name="Burger G."/>
            <person name="Gray M.W."/>
            <person name="Holland P.W.H."/>
            <person name="King N."/>
            <person name="Lang F.B.F."/>
            <person name="Roger A.J."/>
            <person name="Ruiz-Trillo I."/>
            <person name="Young S.K."/>
            <person name="Zeng Q."/>
            <person name="Gargeya S."/>
            <person name="Fitzgerald M."/>
            <person name="Haas B."/>
            <person name="Abouelleil A."/>
            <person name="Alvarado L."/>
            <person name="Arachchi H.M."/>
            <person name="Berlin A."/>
            <person name="Chapman S.B."/>
            <person name="Gearin G."/>
            <person name="Goldberg J."/>
            <person name="Griggs A."/>
            <person name="Gujja S."/>
            <person name="Hansen M."/>
            <person name="Heiman D."/>
            <person name="Howarth C."/>
            <person name="Larimer J."/>
            <person name="Lui A."/>
            <person name="MacDonald P.J.P."/>
            <person name="McCowen C."/>
            <person name="Montmayeur A."/>
            <person name="Murphy C."/>
            <person name="Neiman D."/>
            <person name="Pearson M."/>
            <person name="Priest M."/>
            <person name="Roberts A."/>
            <person name="Saif S."/>
            <person name="Shea T."/>
            <person name="Sisk P."/>
            <person name="Stolte C."/>
            <person name="Sykes S."/>
            <person name="Wortman J."/>
            <person name="Nusbaum C."/>
            <person name="Birren B."/>
        </authorList>
    </citation>
    <scope>NUCLEOTIDE SEQUENCE [LARGE SCALE GENOMIC DNA]</scope>
    <source>
        <strain evidence="6 7">ATCC 38327</strain>
    </source>
</reference>
<protein>
    <recommendedName>
        <fullName evidence="5">Glycoside hydrolase family 5 domain-containing protein</fullName>
    </recommendedName>
</protein>
<dbReference type="InterPro" id="IPR017853">
    <property type="entry name" value="GH"/>
</dbReference>
<dbReference type="SUPFAM" id="SSF51445">
    <property type="entry name" value="(Trans)glycosidases"/>
    <property type="match status" value="1"/>
</dbReference>
<dbReference type="InterPro" id="IPR001547">
    <property type="entry name" value="Glyco_hydro_5"/>
</dbReference>